<evidence type="ECO:0000313" key="3">
    <source>
        <dbReference type="Proteomes" id="UP000275925"/>
    </source>
</evidence>
<comment type="caution">
    <text evidence="2">The sequence shown here is derived from an EMBL/GenBank/DDBJ whole genome shotgun (WGS) entry which is preliminary data.</text>
</comment>
<reference evidence="2 3" key="1">
    <citation type="journal article" date="2019" name="ISME J.">
        <title>Genome analyses of uncultured TG2/ZB3 bacteria in 'Margulisbacteria' specifically attached to ectosymbiotic spirochetes of protists in the termite gut.</title>
        <authorList>
            <person name="Utami Y.D."/>
            <person name="Kuwahara H."/>
            <person name="Igai K."/>
            <person name="Murakami T."/>
            <person name="Sugaya K."/>
            <person name="Morikawa T."/>
            <person name="Nagura Y."/>
            <person name="Yuki M."/>
            <person name="Deevong P."/>
            <person name="Inoue T."/>
            <person name="Kihara K."/>
            <person name="Lo N."/>
            <person name="Yamada A."/>
            <person name="Ohkuma M."/>
            <person name="Hongoh Y."/>
        </authorList>
    </citation>
    <scope>NUCLEOTIDE SEQUENCE [LARGE SCALE GENOMIC DNA]</scope>
    <source>
        <strain evidence="2">NkOx7-02</strain>
    </source>
</reference>
<evidence type="ECO:0000313" key="2">
    <source>
        <dbReference type="EMBL" id="GBR76059.1"/>
    </source>
</evidence>
<dbReference type="SUPFAM" id="SSF88723">
    <property type="entry name" value="PIN domain-like"/>
    <property type="match status" value="1"/>
</dbReference>
<sequence>MVILDTAVWIEFLRHNPAYFVMVAGLLERNDVLAVECVFGELLQGAFNERERLIIRQYWQYLPKVDIQNVVIEAGVYSNKHKLLAKGVGLIDAIILLHGIKTPAPIWTLDKKFLSIIPKELVYN</sequence>
<proteinExistence type="predicted"/>
<feature type="domain" description="PIN" evidence="1">
    <location>
        <begin position="2"/>
        <end position="114"/>
    </location>
</feature>
<dbReference type="Proteomes" id="UP000275925">
    <property type="component" value="Unassembled WGS sequence"/>
</dbReference>
<keyword evidence="3" id="KW-1185">Reference proteome</keyword>
<organism evidence="2 3">
    <name type="scientific">Candidatus Termititenax persephonae</name>
    <dbReference type="NCBI Taxonomy" id="2218525"/>
    <lineage>
        <taxon>Bacteria</taxon>
        <taxon>Bacillati</taxon>
        <taxon>Candidatus Margulisiibacteriota</taxon>
        <taxon>Candidatus Termititenacia</taxon>
        <taxon>Candidatus Termititenacales</taxon>
        <taxon>Candidatus Termititenacaceae</taxon>
        <taxon>Candidatus Termititenax</taxon>
    </lineage>
</organism>
<accession>A0A388TG57</accession>
<protein>
    <submittedName>
        <fullName evidence="2">PIN domain protein</fullName>
    </submittedName>
</protein>
<dbReference type="InterPro" id="IPR002716">
    <property type="entry name" value="PIN_dom"/>
</dbReference>
<dbReference type="AlphaFoldDB" id="A0A388TG57"/>
<dbReference type="InterPro" id="IPR029060">
    <property type="entry name" value="PIN-like_dom_sf"/>
</dbReference>
<dbReference type="Gene3D" id="3.40.50.1010">
    <property type="entry name" value="5'-nuclease"/>
    <property type="match status" value="1"/>
</dbReference>
<gene>
    <name evidence="2" type="ORF">NO2_0670</name>
</gene>
<evidence type="ECO:0000259" key="1">
    <source>
        <dbReference type="Pfam" id="PF01850"/>
    </source>
</evidence>
<name>A0A388TG57_9BACT</name>
<dbReference type="Pfam" id="PF01850">
    <property type="entry name" value="PIN"/>
    <property type="match status" value="1"/>
</dbReference>
<dbReference type="EMBL" id="BGZO01000014">
    <property type="protein sequence ID" value="GBR76059.1"/>
    <property type="molecule type" value="Genomic_DNA"/>
</dbReference>